<evidence type="ECO:0000259" key="11">
    <source>
        <dbReference type="Pfam" id="PF00905"/>
    </source>
</evidence>
<keyword evidence="9" id="KW-0961">Cell wall biogenesis/degradation</keyword>
<dbReference type="GO" id="GO:0071972">
    <property type="term" value="F:peptidoglycan L,D-transpeptidase activity"/>
    <property type="evidence" value="ECO:0007669"/>
    <property type="project" value="TreeGrafter"/>
</dbReference>
<dbReference type="Pfam" id="PF00905">
    <property type="entry name" value="Transpeptidase"/>
    <property type="match status" value="1"/>
</dbReference>
<sequence>MKSKKSLKKNQSPKVLVNPSKAILNRINILFFVIFALFLVLIGRLYHMQIANKAFYDKKLISTGSMATVTEGAPRGQIYDANGNVFVGNKAVQTITFTRTNKMTADAMRQVATKLVSLIPDAVNPKELTERDKKDFFLADPDNLAKIQGQLSNKDKIDRKTGEKLDEGKLYAKYISKVTASDIDFDQNTLIAATLYKKMNATSNFATTIIASGNFTATQQAEIAENERAYKGISVGTTWEREYHDPTFASVVGTVTSEQIGIPAEDLSAYLKKGYSRNDRVGTSYLEKGYEEALHGTSGVKQIIVGKSGDVKKTNTLVKEVPGDNLKLTIDSKFQQGVQDILKKNFAALQGEGYGALSKGAYAVVMNPSSGAIYALGGIAHDKTTGSITDDALGAIQNAFTPGSVVKMATITAGWQNNVLSGNQVLTDQPIAIAGSPVKQSWFTNGGALPISAVQALEYSSNTYMIQTALDIMGQPYHPQMTIYTDKLDDSFKKLRAAYGEYGLGVATGLDIPGATPGYLGQNADAGNYLDESFGQYDTYTPLQLAQYAATIANNGKRVAPRLVAGIYSNTGDGTLGKLKETIPSKTLNTIDTSQENINLLQQGMFQVTHGGSMATGKDVMNGANVSINAKTGTSETYTLDASGNQIYTSVNNVVAYAPSDNPQIAIGVMIPDTLIKAGGVTTHANQDITRDIVNLYNSMYGFK</sequence>
<keyword evidence="3" id="KW-1003">Cell membrane</keyword>
<dbReference type="GO" id="GO:0005886">
    <property type="term" value="C:plasma membrane"/>
    <property type="evidence" value="ECO:0007669"/>
    <property type="project" value="UniProtKB-SubCell"/>
</dbReference>
<evidence type="ECO:0000256" key="6">
    <source>
        <dbReference type="ARBA" id="ARBA00022984"/>
    </source>
</evidence>
<dbReference type="EMBL" id="JXJX01000002">
    <property type="protein sequence ID" value="PCS08022.1"/>
    <property type="molecule type" value="Genomic_DNA"/>
</dbReference>
<dbReference type="Gene3D" id="3.90.1310.10">
    <property type="entry name" value="Penicillin-binding protein 2a (Domain 2)"/>
    <property type="match status" value="1"/>
</dbReference>
<keyword evidence="14" id="KW-1185">Reference proteome</keyword>
<comment type="caution">
    <text evidence="13">The sequence shown here is derived from an EMBL/GenBank/DDBJ whole genome shotgun (WGS) entry which is preliminary data.</text>
</comment>
<evidence type="ECO:0000256" key="9">
    <source>
        <dbReference type="ARBA" id="ARBA00023316"/>
    </source>
</evidence>
<keyword evidence="7 10" id="KW-1133">Transmembrane helix</keyword>
<protein>
    <submittedName>
        <fullName evidence="13">Penicillin-binding protein 2B</fullName>
    </submittedName>
</protein>
<dbReference type="STRING" id="1348632.GCA_001591745_01042"/>
<evidence type="ECO:0000256" key="8">
    <source>
        <dbReference type="ARBA" id="ARBA00023136"/>
    </source>
</evidence>
<gene>
    <name evidence="13" type="ORF">RU87_GL000759</name>
</gene>
<evidence type="ECO:0000313" key="14">
    <source>
        <dbReference type="Proteomes" id="UP000242246"/>
    </source>
</evidence>
<dbReference type="GO" id="GO:0008658">
    <property type="term" value="F:penicillin binding"/>
    <property type="evidence" value="ECO:0007669"/>
    <property type="project" value="InterPro"/>
</dbReference>
<dbReference type="InterPro" id="IPR012338">
    <property type="entry name" value="Beta-lactam/transpept-like"/>
</dbReference>
<dbReference type="SUPFAM" id="SSF56519">
    <property type="entry name" value="Penicillin binding protein dimerisation domain"/>
    <property type="match status" value="1"/>
</dbReference>
<proteinExistence type="inferred from homology"/>
<dbReference type="RefSeq" id="WP_068162591.1">
    <property type="nucleotide sequence ID" value="NZ_JXJX01000002.1"/>
</dbReference>
<evidence type="ECO:0000259" key="12">
    <source>
        <dbReference type="Pfam" id="PF03717"/>
    </source>
</evidence>
<dbReference type="Gene3D" id="1.10.10.1230">
    <property type="entry name" value="Penicillin-binding protein, N-terminal non-catalytic domain, head sub-domain"/>
    <property type="match status" value="1"/>
</dbReference>
<dbReference type="InterPro" id="IPR001460">
    <property type="entry name" value="PCN-bd_Tpept"/>
</dbReference>
<keyword evidence="8 10" id="KW-0472">Membrane</keyword>
<evidence type="ECO:0000313" key="13">
    <source>
        <dbReference type="EMBL" id="PCS08022.1"/>
    </source>
</evidence>
<comment type="subcellular location">
    <subcellularLocation>
        <location evidence="1">Cell membrane</location>
        <topology evidence="1">Single-pass membrane protein</topology>
    </subcellularLocation>
</comment>
<accession>A0A2A5S3J4</accession>
<evidence type="ECO:0000256" key="1">
    <source>
        <dbReference type="ARBA" id="ARBA00004162"/>
    </source>
</evidence>
<dbReference type="Proteomes" id="UP000242246">
    <property type="component" value="Unassembled WGS sequence"/>
</dbReference>
<dbReference type="GO" id="GO:0008360">
    <property type="term" value="P:regulation of cell shape"/>
    <property type="evidence" value="ECO:0007669"/>
    <property type="project" value="UniProtKB-KW"/>
</dbReference>
<comment type="similarity">
    <text evidence="2">Belongs to the transpeptidase family.</text>
</comment>
<evidence type="ECO:0000256" key="2">
    <source>
        <dbReference type="ARBA" id="ARBA00007171"/>
    </source>
</evidence>
<reference evidence="13 14" key="1">
    <citation type="submission" date="2014-12" db="EMBL/GenBank/DDBJ databases">
        <title>Draft genome sequences of 10 type strains of Lactococcus.</title>
        <authorList>
            <person name="Sun Z."/>
            <person name="Zhong Z."/>
            <person name="Liu W."/>
            <person name="Zhang W."/>
            <person name="Zhang H."/>
        </authorList>
    </citation>
    <scope>NUCLEOTIDE SEQUENCE [LARGE SCALE GENOMIC DNA]</scope>
    <source>
        <strain evidence="13 14">DSM 20686</strain>
    </source>
</reference>
<dbReference type="InterPro" id="IPR036138">
    <property type="entry name" value="PBP_dimer_sf"/>
</dbReference>
<dbReference type="OrthoDB" id="9770103at2"/>
<name>A0A2A5S3J4_9LACT</name>
<organism evidence="13 14">
    <name type="scientific">Pseudolactococcus plantarum</name>
    <dbReference type="NCBI Taxonomy" id="1365"/>
    <lineage>
        <taxon>Bacteria</taxon>
        <taxon>Bacillati</taxon>
        <taxon>Bacillota</taxon>
        <taxon>Bacilli</taxon>
        <taxon>Lactobacillales</taxon>
        <taxon>Streptococcaceae</taxon>
        <taxon>Pseudolactococcus</taxon>
    </lineage>
</organism>
<evidence type="ECO:0000256" key="10">
    <source>
        <dbReference type="SAM" id="Phobius"/>
    </source>
</evidence>
<feature type="domain" description="Penicillin-binding protein transpeptidase" evidence="11">
    <location>
        <begin position="362"/>
        <end position="693"/>
    </location>
</feature>
<dbReference type="InterPro" id="IPR050515">
    <property type="entry name" value="Beta-lactam/transpept"/>
</dbReference>
<keyword evidence="4 10" id="KW-0812">Transmembrane</keyword>
<dbReference type="PANTHER" id="PTHR30627:SF2">
    <property type="entry name" value="PEPTIDOGLYCAN D,D-TRANSPEPTIDASE MRDA"/>
    <property type="match status" value="1"/>
</dbReference>
<feature type="transmembrane region" description="Helical" evidence="10">
    <location>
        <begin position="27"/>
        <end position="46"/>
    </location>
</feature>
<evidence type="ECO:0000256" key="5">
    <source>
        <dbReference type="ARBA" id="ARBA00022960"/>
    </source>
</evidence>
<dbReference type="InterPro" id="IPR005311">
    <property type="entry name" value="PBP_dimer"/>
</dbReference>
<evidence type="ECO:0000256" key="3">
    <source>
        <dbReference type="ARBA" id="ARBA00022475"/>
    </source>
</evidence>
<keyword evidence="5" id="KW-0133">Cell shape</keyword>
<evidence type="ECO:0000256" key="4">
    <source>
        <dbReference type="ARBA" id="ARBA00022692"/>
    </source>
</evidence>
<evidence type="ECO:0000256" key="7">
    <source>
        <dbReference type="ARBA" id="ARBA00022989"/>
    </source>
</evidence>
<feature type="domain" description="Penicillin-binding protein dimerisation" evidence="12">
    <location>
        <begin position="72"/>
        <end position="314"/>
    </location>
</feature>
<dbReference type="AlphaFoldDB" id="A0A2A5S3J4"/>
<keyword evidence="6" id="KW-0573">Peptidoglycan synthesis</keyword>
<dbReference type="SUPFAM" id="SSF56601">
    <property type="entry name" value="beta-lactamase/transpeptidase-like"/>
    <property type="match status" value="1"/>
</dbReference>
<dbReference type="PANTHER" id="PTHR30627">
    <property type="entry name" value="PEPTIDOGLYCAN D,D-TRANSPEPTIDASE"/>
    <property type="match status" value="1"/>
</dbReference>
<dbReference type="Gene3D" id="3.40.710.10">
    <property type="entry name" value="DD-peptidase/beta-lactamase superfamily"/>
    <property type="match status" value="1"/>
</dbReference>
<dbReference type="GO" id="GO:0009252">
    <property type="term" value="P:peptidoglycan biosynthetic process"/>
    <property type="evidence" value="ECO:0007669"/>
    <property type="project" value="UniProtKB-KW"/>
</dbReference>
<dbReference type="Pfam" id="PF03717">
    <property type="entry name" value="PBP_dimer"/>
    <property type="match status" value="1"/>
</dbReference>
<dbReference type="GO" id="GO:0071555">
    <property type="term" value="P:cell wall organization"/>
    <property type="evidence" value="ECO:0007669"/>
    <property type="project" value="UniProtKB-KW"/>
</dbReference>